<evidence type="ECO:0000313" key="2">
    <source>
        <dbReference type="Proteomes" id="UP001500665"/>
    </source>
</evidence>
<sequence>MTVTSATDSLARFGLRPEDALLDEVREVLRTQTRLEEEDHDDSDIDLMRLSCVQLFNAGVLEDVLLIWDAKTSSFDAGCSIDVQLLCGAGLPETKAFLQQLPPGSEADGALEWLLECEAAGDFENFSAERWSASYGSSYACTEA</sequence>
<name>A0ABP4B9W8_9ACTN</name>
<comment type="caution">
    <text evidence="1">The sequence shown here is derived from an EMBL/GenBank/DDBJ whole genome shotgun (WGS) entry which is preliminary data.</text>
</comment>
<dbReference type="RefSeq" id="WP_344239297.1">
    <property type="nucleotide sequence ID" value="NZ_BAAAHH010000006.1"/>
</dbReference>
<reference evidence="2" key="1">
    <citation type="journal article" date="2019" name="Int. J. Syst. Evol. Microbiol.">
        <title>The Global Catalogue of Microorganisms (GCM) 10K type strain sequencing project: providing services to taxonomists for standard genome sequencing and annotation.</title>
        <authorList>
            <consortium name="The Broad Institute Genomics Platform"/>
            <consortium name="The Broad Institute Genome Sequencing Center for Infectious Disease"/>
            <person name="Wu L."/>
            <person name="Ma J."/>
        </authorList>
    </citation>
    <scope>NUCLEOTIDE SEQUENCE [LARGE SCALE GENOMIC DNA]</scope>
    <source>
        <strain evidence="2">JCM 10696</strain>
    </source>
</reference>
<proteinExistence type="predicted"/>
<dbReference type="EMBL" id="BAAAHH010000006">
    <property type="protein sequence ID" value="GAA0946348.1"/>
    <property type="molecule type" value="Genomic_DNA"/>
</dbReference>
<protein>
    <submittedName>
        <fullName evidence="1">Uncharacterized protein</fullName>
    </submittedName>
</protein>
<gene>
    <name evidence="1" type="ORF">GCM10009550_20920</name>
</gene>
<organism evidence="1 2">
    <name type="scientific">Actinocorallia libanotica</name>
    <dbReference type="NCBI Taxonomy" id="46162"/>
    <lineage>
        <taxon>Bacteria</taxon>
        <taxon>Bacillati</taxon>
        <taxon>Actinomycetota</taxon>
        <taxon>Actinomycetes</taxon>
        <taxon>Streptosporangiales</taxon>
        <taxon>Thermomonosporaceae</taxon>
        <taxon>Actinocorallia</taxon>
    </lineage>
</organism>
<accession>A0ABP4B9W8</accession>
<evidence type="ECO:0000313" key="1">
    <source>
        <dbReference type="EMBL" id="GAA0946348.1"/>
    </source>
</evidence>
<dbReference type="Proteomes" id="UP001500665">
    <property type="component" value="Unassembled WGS sequence"/>
</dbReference>
<keyword evidence="2" id="KW-1185">Reference proteome</keyword>